<protein>
    <submittedName>
        <fullName evidence="1">Uncharacterized protein DUF3187</fullName>
    </submittedName>
</protein>
<comment type="caution">
    <text evidence="1">The sequence shown here is derived from an EMBL/GenBank/DDBJ whole genome shotgun (WGS) entry which is preliminary data.</text>
</comment>
<keyword evidence="2" id="KW-1185">Reference proteome</keyword>
<dbReference type="RefSeq" id="WP_123712738.1">
    <property type="nucleotide sequence ID" value="NZ_RKHR01000004.1"/>
</dbReference>
<dbReference type="Proteomes" id="UP000275394">
    <property type="component" value="Unassembled WGS sequence"/>
</dbReference>
<dbReference type="EMBL" id="RKHR01000004">
    <property type="protein sequence ID" value="ROS01997.1"/>
    <property type="molecule type" value="Genomic_DNA"/>
</dbReference>
<evidence type="ECO:0000313" key="1">
    <source>
        <dbReference type="EMBL" id="ROS01997.1"/>
    </source>
</evidence>
<evidence type="ECO:0000313" key="2">
    <source>
        <dbReference type="Proteomes" id="UP000275394"/>
    </source>
</evidence>
<proteinExistence type="predicted"/>
<accession>A0A3N2DQD7</accession>
<dbReference type="InterPro" id="IPR021523">
    <property type="entry name" value="DUF3187"/>
</dbReference>
<organism evidence="1 2">
    <name type="scientific">Sinobacterium caligoides</name>
    <dbReference type="NCBI Taxonomy" id="933926"/>
    <lineage>
        <taxon>Bacteria</taxon>
        <taxon>Pseudomonadati</taxon>
        <taxon>Pseudomonadota</taxon>
        <taxon>Gammaproteobacteria</taxon>
        <taxon>Cellvibrionales</taxon>
        <taxon>Spongiibacteraceae</taxon>
        <taxon>Sinobacterium</taxon>
    </lineage>
</organism>
<gene>
    <name evidence="1" type="ORF">EDC56_2446</name>
</gene>
<dbReference type="Pfam" id="PF11383">
    <property type="entry name" value="DUF3187"/>
    <property type="match status" value="1"/>
</dbReference>
<dbReference type="OrthoDB" id="7059736at2"/>
<name>A0A3N2DQD7_9GAMM</name>
<reference evidence="1 2" key="1">
    <citation type="submission" date="2018-11" db="EMBL/GenBank/DDBJ databases">
        <title>Genomic Encyclopedia of Type Strains, Phase IV (KMG-IV): sequencing the most valuable type-strain genomes for metagenomic binning, comparative biology and taxonomic classification.</title>
        <authorList>
            <person name="Goeker M."/>
        </authorList>
    </citation>
    <scope>NUCLEOTIDE SEQUENCE [LARGE SCALE GENOMIC DNA]</scope>
    <source>
        <strain evidence="1 2">DSM 100316</strain>
    </source>
</reference>
<sequence length="341" mass="36818">MLLTQPVRTAQSNALRGLLLLLLADSAVGDELLNQPISQSNGSPFALISGLPTMSSGKLLRAGQNQWSLSAALSNNFAHDEAKDESVWLDGETTRTVLSLQTGFDIRGSRGWQLGLDIPYIQHRGGSLDSFIEDWHDSFGLPNADREDFAQDQLAYRYDDVDNSVAIVDNAAGIGDLRLSLGKQLLRSERHAAALSLSLKLPTGDERRLTGNGATELATSVLFSGALSPTDDAFNYHLSAGLLFSNDGDVLATRRKAVVPYGGASLSWQCLSRLALKLQLDAHGALYDSELTPLQESVQLSLGGSVGLDRHWALDLAVIEDIVVDSASDVVFQLGLRYRQD</sequence>
<dbReference type="AlphaFoldDB" id="A0A3N2DQD7"/>